<evidence type="ECO:0000313" key="5">
    <source>
        <dbReference type="Proteomes" id="UP000029614"/>
    </source>
</evidence>
<dbReference type="SUPFAM" id="SSF49464">
    <property type="entry name" value="Carboxypeptidase regulatory domain-like"/>
    <property type="match status" value="1"/>
</dbReference>
<keyword evidence="3" id="KW-0998">Cell outer membrane</keyword>
<reference evidence="4 5" key="1">
    <citation type="submission" date="2014-07" db="EMBL/GenBank/DDBJ databases">
        <authorList>
            <person name="McCorrison J."/>
            <person name="Sanka R."/>
            <person name="Torralba M."/>
            <person name="Gillis M."/>
            <person name="Haft D.H."/>
            <person name="Methe B."/>
            <person name="Sutton G."/>
            <person name="Nelson K.E."/>
        </authorList>
    </citation>
    <scope>NUCLEOTIDE SEQUENCE [LARGE SCALE GENOMIC DNA]</scope>
    <source>
        <strain evidence="4 5">DNF00058</strain>
    </source>
</reference>
<evidence type="ECO:0000256" key="2">
    <source>
        <dbReference type="ARBA" id="ARBA00023136"/>
    </source>
</evidence>
<comment type="caution">
    <text evidence="4">The sequence shown here is derived from an EMBL/GenBank/DDBJ whole genome shotgun (WGS) entry which is preliminary data.</text>
</comment>
<evidence type="ECO:0000256" key="1">
    <source>
        <dbReference type="ARBA" id="ARBA00004442"/>
    </source>
</evidence>
<dbReference type="AlphaFoldDB" id="A0A096C7K9"/>
<dbReference type="EMBL" id="JRNU01000061">
    <property type="protein sequence ID" value="KGF50907.1"/>
    <property type="molecule type" value="Genomic_DNA"/>
</dbReference>
<dbReference type="GO" id="GO:0009279">
    <property type="term" value="C:cell outer membrane"/>
    <property type="evidence" value="ECO:0007669"/>
    <property type="project" value="UniProtKB-SubCell"/>
</dbReference>
<dbReference type="Gene3D" id="2.170.130.10">
    <property type="entry name" value="TonB-dependent receptor, plug domain"/>
    <property type="match status" value="1"/>
</dbReference>
<sequence length="721" mass="83245">MRIDFHLFSLFLLFLIRSSYIYAQDANIQGKITDKKGEPILAANVYLKKEPDKGTISDINGYFILRCQSHSFNNDTLIISFLGLKTKIIPTVHLDTSKEISIVMEEDQQMLVEVVIMANPSLSREFSIKEVSKFDIYNTPSSAGDALKMVTVLPASTNVSESANVELRGSAGDMSRVMLNEVPVYKPVRNSQINGIGKFSLFNTEMIEEQNVYASNPPLVYSNATAGLVEIGTIKKLSASETALSLSLANIGFLHSQPINKKSFLQIYGNYQFSKPYLWVNANNKDINKFSSEDTGLNFHTELTKRLSINLYSYFINEKYLANDYSYTFSGTVDAGKRRNFNILNFKYKLGKGFISINNGTDFSNEDFKFGNILSKQKNCYVYSNFDFKYYFTPSWNLQSGFSHEYTKQNYRSRFPKYYFAVKPENPSYYFENSISNNNLEFYLYNRVQIFNELTLGVGIRKNIPVKEQSGYWSYQTNIKYSFNNYNSILASLGKYNGYATPYYNTQEFSSISTRQYSLEYSFSRNDFNLRLATYHKKENLKENFSETDTSERLLRKIWGAEISMSKKYENLTGSLAYTYLYSKFRNGGKWYNSYNRMDYLIKAFISYYHKKAGTVSLSCLTRPGLYYSPIINAEINETGAYKPLYGDYNVKQYSGYCSVDFSYNKVLTLKSSNLIFFLTVNNIFDIKNESAIMFSEDYSTITGYRHYNRRSIYTGMQLRF</sequence>
<accession>A0A096C7K9</accession>
<keyword evidence="4" id="KW-0378">Hydrolase</keyword>
<gene>
    <name evidence="4" type="ORF">HMPREF9302_09295</name>
</gene>
<dbReference type="InterPro" id="IPR008969">
    <property type="entry name" value="CarboxyPept-like_regulatory"/>
</dbReference>
<comment type="subcellular location">
    <subcellularLocation>
        <location evidence="1">Cell outer membrane</location>
    </subcellularLocation>
</comment>
<dbReference type="Gene3D" id="2.40.170.20">
    <property type="entry name" value="TonB-dependent receptor, beta-barrel domain"/>
    <property type="match status" value="1"/>
</dbReference>
<protein>
    <submittedName>
        <fullName evidence="4">Carboxypeptidase</fullName>
    </submittedName>
</protein>
<dbReference type="OrthoDB" id="1075473at2"/>
<keyword evidence="4" id="KW-0645">Protease</keyword>
<dbReference type="Proteomes" id="UP000029614">
    <property type="component" value="Unassembled WGS sequence"/>
</dbReference>
<dbReference type="InterPro" id="IPR037066">
    <property type="entry name" value="Plug_dom_sf"/>
</dbReference>
<dbReference type="RefSeq" id="WP_036856745.1">
    <property type="nucleotide sequence ID" value="NZ_JRNU01000061.1"/>
</dbReference>
<proteinExistence type="predicted"/>
<dbReference type="Pfam" id="PF13715">
    <property type="entry name" value="CarbopepD_reg_2"/>
    <property type="match status" value="1"/>
</dbReference>
<keyword evidence="4" id="KW-0121">Carboxypeptidase</keyword>
<dbReference type="SUPFAM" id="SSF56935">
    <property type="entry name" value="Porins"/>
    <property type="match status" value="1"/>
</dbReference>
<dbReference type="GO" id="GO:0004180">
    <property type="term" value="F:carboxypeptidase activity"/>
    <property type="evidence" value="ECO:0007669"/>
    <property type="project" value="UniProtKB-KW"/>
</dbReference>
<keyword evidence="5" id="KW-1185">Reference proteome</keyword>
<dbReference type="InterPro" id="IPR036942">
    <property type="entry name" value="Beta-barrel_TonB_sf"/>
</dbReference>
<evidence type="ECO:0000256" key="3">
    <source>
        <dbReference type="ARBA" id="ARBA00023237"/>
    </source>
</evidence>
<organism evidence="4 5">
    <name type="scientific">Prevotella amnii DNF00058</name>
    <dbReference type="NCBI Taxonomy" id="1401066"/>
    <lineage>
        <taxon>Bacteria</taxon>
        <taxon>Pseudomonadati</taxon>
        <taxon>Bacteroidota</taxon>
        <taxon>Bacteroidia</taxon>
        <taxon>Bacteroidales</taxon>
        <taxon>Prevotellaceae</taxon>
        <taxon>Prevotella</taxon>
    </lineage>
</organism>
<name>A0A096C7K9_9BACT</name>
<evidence type="ECO:0000313" key="4">
    <source>
        <dbReference type="EMBL" id="KGF50907.1"/>
    </source>
</evidence>
<keyword evidence="2" id="KW-0472">Membrane</keyword>